<proteinExistence type="predicted"/>
<evidence type="ECO:0000313" key="2">
    <source>
        <dbReference type="EMBL" id="MET3617312.1"/>
    </source>
</evidence>
<gene>
    <name evidence="2" type="ORF">ABID14_000941</name>
</gene>
<dbReference type="Proteomes" id="UP001549162">
    <property type="component" value="Unassembled WGS sequence"/>
</dbReference>
<feature type="signal peptide" evidence="1">
    <location>
        <begin position="1"/>
        <end position="25"/>
    </location>
</feature>
<dbReference type="RefSeq" id="WP_354367643.1">
    <property type="nucleotide sequence ID" value="NZ_JBEPMA010000004.1"/>
</dbReference>
<organism evidence="2 3">
    <name type="scientific">Peptoniphilus olsenii</name>
    <dbReference type="NCBI Taxonomy" id="411570"/>
    <lineage>
        <taxon>Bacteria</taxon>
        <taxon>Bacillati</taxon>
        <taxon>Bacillota</taxon>
        <taxon>Tissierellia</taxon>
        <taxon>Tissierellales</taxon>
        <taxon>Peptoniphilaceae</taxon>
        <taxon>Peptoniphilus</taxon>
    </lineage>
</organism>
<dbReference type="EMBL" id="JBEPMA010000004">
    <property type="protein sequence ID" value="MET3617312.1"/>
    <property type="molecule type" value="Genomic_DNA"/>
</dbReference>
<reference evidence="2 3" key="1">
    <citation type="submission" date="2024-06" db="EMBL/GenBank/DDBJ databases">
        <title>Genomic Encyclopedia of Type Strains, Phase IV (KMG-IV): sequencing the most valuable type-strain genomes for metagenomic binning, comparative biology and taxonomic classification.</title>
        <authorList>
            <person name="Goeker M."/>
        </authorList>
    </citation>
    <scope>NUCLEOTIDE SEQUENCE [LARGE SCALE GENOMIC DNA]</scope>
    <source>
        <strain evidence="2 3">DSM 21460</strain>
    </source>
</reference>
<evidence type="ECO:0000313" key="3">
    <source>
        <dbReference type="Proteomes" id="UP001549162"/>
    </source>
</evidence>
<sequence>MKFKKFNLLTFLIIVIVLCSNLVFAQSDSSIYFLDPNGNEFEVSVEELNKGITVYFNTESEKADFMSYSPSEHEILRRAIGTMHLGLRYNKNTENGFLYWDVNLPQIKGVRANISCTSAGFMNKKTFYSNRIEDFGYNGVYDRIVGSTDYFHIPYSEKNVTVAFRNAYVYSVTGASNIPSRSSLVSLDN</sequence>
<accession>A0ABV2J953</accession>
<keyword evidence="1" id="KW-0732">Signal</keyword>
<feature type="chain" id="PRO_5045217328" evidence="1">
    <location>
        <begin position="26"/>
        <end position="189"/>
    </location>
</feature>
<comment type="caution">
    <text evidence="2">The sequence shown here is derived from an EMBL/GenBank/DDBJ whole genome shotgun (WGS) entry which is preliminary data.</text>
</comment>
<name>A0ABV2J953_9FIRM</name>
<keyword evidence="3" id="KW-1185">Reference proteome</keyword>
<evidence type="ECO:0000256" key="1">
    <source>
        <dbReference type="SAM" id="SignalP"/>
    </source>
</evidence>
<protein>
    <submittedName>
        <fullName evidence="2">Uncharacterized protein</fullName>
    </submittedName>
</protein>